<dbReference type="HOGENOM" id="CLU_529846_0_0_0"/>
<sequence>MSMNGIDITSWMSSPAFLDSFEGVQERLRLREAGIEQEQPARRVFERRDLEDPFSKKTPLSWLKSVVSEIDLGQKVFSKKRRKYHPVHLNKNDEIKAHFERLRWGIGSWLNHKWTSDVIASHCVGEETYYFAGASESYKPYSLVMIDVDCHNYGSLDGALSFLEHLREEYFLNLYFEPSTNGNGGHGYFLLDKEETSAQGIKPVLKQQFQQWLNQIAADFDVELAEVKGLPPELTWGTNQYELKSYKSGVLAKVPRGLVDRFDELRNTTVLTVSALRKLPVVQNPKKTAAANQLSSAVTGSFSGHHFSEEHLAGLKEGGRYHTVAKVLLSDDEMTTRSRAKVTVQDMAIVLMLGEFFTNNMNLDGSMPTARWKAMWNCLIEEGEIDRAWDHKRFKVLRDRLSSLGLIKWEDDTYTIGWKTSAGEYVPGRAAKWKFSAELMDKLATSVDLAIASVFEEEKKHPLWEQELLNWRSSLPVLPDNQTIRPTLVLRQPIYLYSPDELTDFVTPIMQLAA</sequence>
<accession>F0SKR8</accession>
<name>F0SKR8_RUBBR</name>
<keyword evidence="2" id="KW-1185">Reference proteome</keyword>
<evidence type="ECO:0000313" key="2">
    <source>
        <dbReference type="Proteomes" id="UP000006860"/>
    </source>
</evidence>
<gene>
    <name evidence="1" type="ordered locus">Plabr_1122</name>
</gene>
<protein>
    <submittedName>
        <fullName evidence="1">Uncharacterized protein</fullName>
    </submittedName>
</protein>
<organism evidence="1 2">
    <name type="scientific">Rubinisphaera brasiliensis (strain ATCC 49424 / DSM 5305 / JCM 21570 / IAM 15109 / NBRC 103401 / IFAM 1448)</name>
    <name type="common">Planctomyces brasiliensis</name>
    <dbReference type="NCBI Taxonomy" id="756272"/>
    <lineage>
        <taxon>Bacteria</taxon>
        <taxon>Pseudomonadati</taxon>
        <taxon>Planctomycetota</taxon>
        <taxon>Planctomycetia</taxon>
        <taxon>Planctomycetales</taxon>
        <taxon>Planctomycetaceae</taxon>
        <taxon>Rubinisphaera</taxon>
    </lineage>
</organism>
<evidence type="ECO:0000313" key="1">
    <source>
        <dbReference type="EMBL" id="ADY58738.1"/>
    </source>
</evidence>
<dbReference type="KEGG" id="pbs:Plabr_1122"/>
<dbReference type="AlphaFoldDB" id="F0SKR8"/>
<dbReference type="STRING" id="756272.Plabr_1122"/>
<dbReference type="eggNOG" id="ENOG502ZH31">
    <property type="taxonomic scope" value="Bacteria"/>
</dbReference>
<proteinExistence type="predicted"/>
<reference evidence="2" key="1">
    <citation type="submission" date="2011-02" db="EMBL/GenBank/DDBJ databases">
        <title>The complete genome of Planctomyces brasiliensis DSM 5305.</title>
        <authorList>
            <person name="Lucas S."/>
            <person name="Copeland A."/>
            <person name="Lapidus A."/>
            <person name="Bruce D."/>
            <person name="Goodwin L."/>
            <person name="Pitluck S."/>
            <person name="Kyrpides N."/>
            <person name="Mavromatis K."/>
            <person name="Pagani I."/>
            <person name="Ivanova N."/>
            <person name="Ovchinnikova G."/>
            <person name="Lu M."/>
            <person name="Detter J.C."/>
            <person name="Han C."/>
            <person name="Land M."/>
            <person name="Hauser L."/>
            <person name="Markowitz V."/>
            <person name="Cheng J.-F."/>
            <person name="Hugenholtz P."/>
            <person name="Woyke T."/>
            <person name="Wu D."/>
            <person name="Tindall B."/>
            <person name="Pomrenke H.G."/>
            <person name="Brambilla E."/>
            <person name="Klenk H.-P."/>
            <person name="Eisen J.A."/>
        </authorList>
    </citation>
    <scope>NUCLEOTIDE SEQUENCE [LARGE SCALE GENOMIC DNA]</scope>
    <source>
        <strain evidence="2">ATCC 49424 / DSM 5305 / JCM 21570 / NBRC 103401 / IFAM 1448</strain>
    </source>
</reference>
<dbReference type="Proteomes" id="UP000006860">
    <property type="component" value="Chromosome"/>
</dbReference>
<dbReference type="EMBL" id="CP002546">
    <property type="protein sequence ID" value="ADY58738.1"/>
    <property type="molecule type" value="Genomic_DNA"/>
</dbReference>